<reference evidence="9 10" key="1">
    <citation type="submission" date="2020-09" db="EMBL/GenBank/DDBJ databases">
        <title>Isolation and identification of active actinomycetes.</title>
        <authorList>
            <person name="Li X."/>
        </authorList>
    </citation>
    <scope>NUCLEOTIDE SEQUENCE [LARGE SCALE GENOMIC DNA]</scope>
    <source>
        <strain evidence="9 10">NEAU-LLC</strain>
    </source>
</reference>
<dbReference type="PANTHER" id="PTHR30193:SF37">
    <property type="entry name" value="INNER MEMBRANE ABC TRANSPORTER PERMEASE PROTEIN YCJO"/>
    <property type="match status" value="1"/>
</dbReference>
<dbReference type="Proteomes" id="UP000598426">
    <property type="component" value="Unassembled WGS sequence"/>
</dbReference>
<name>A0ABR8NHC9_9MICO</name>
<keyword evidence="2 7" id="KW-0813">Transport</keyword>
<dbReference type="Gene3D" id="1.10.3720.10">
    <property type="entry name" value="MetI-like"/>
    <property type="match status" value="1"/>
</dbReference>
<feature type="transmembrane region" description="Helical" evidence="7">
    <location>
        <begin position="270"/>
        <end position="291"/>
    </location>
</feature>
<keyword evidence="10" id="KW-1185">Reference proteome</keyword>
<feature type="transmembrane region" description="Helical" evidence="7">
    <location>
        <begin position="207"/>
        <end position="231"/>
    </location>
</feature>
<dbReference type="InterPro" id="IPR035906">
    <property type="entry name" value="MetI-like_sf"/>
</dbReference>
<keyword evidence="5 7" id="KW-1133">Transmembrane helix</keyword>
<dbReference type="CDD" id="cd06261">
    <property type="entry name" value="TM_PBP2"/>
    <property type="match status" value="1"/>
</dbReference>
<dbReference type="InterPro" id="IPR000515">
    <property type="entry name" value="MetI-like"/>
</dbReference>
<dbReference type="InterPro" id="IPR051393">
    <property type="entry name" value="ABC_transporter_permease"/>
</dbReference>
<accession>A0ABR8NHC9</accession>
<evidence type="ECO:0000256" key="6">
    <source>
        <dbReference type="ARBA" id="ARBA00023136"/>
    </source>
</evidence>
<evidence type="ECO:0000256" key="5">
    <source>
        <dbReference type="ARBA" id="ARBA00022989"/>
    </source>
</evidence>
<dbReference type="SUPFAM" id="SSF161098">
    <property type="entry name" value="MetI-like"/>
    <property type="match status" value="1"/>
</dbReference>
<dbReference type="RefSeq" id="WP_191170270.1">
    <property type="nucleotide sequence ID" value="NZ_JACXZS010000001.1"/>
</dbReference>
<protein>
    <submittedName>
        <fullName evidence="9">Sugar ABC transporter permease</fullName>
    </submittedName>
</protein>
<evidence type="ECO:0000313" key="10">
    <source>
        <dbReference type="Proteomes" id="UP000598426"/>
    </source>
</evidence>
<keyword evidence="4 7" id="KW-0812">Transmembrane</keyword>
<sequence>MQEEKGGRRRRGVPLIPGGFRWIIPALVISVGLIYYSIVYSGYISFFDWRGGRSPMNPVGVDNYVEAFTDPVFWTAIRNTVVYFVIVFAVQVVGGVFFAAALHSKVWLGGLYKVIIVIPVVVAPATLAPAHIQVWQSNGTVNAILEALGLGALTQSWIGQSTTSLMVVILVGCWGSIGFGFILYFGAMTQIDPEMIEAGRVDGAGNLRILFSLVLPNVKPITISLAILNLITALKLFDNVWLITQGGPAHSSEFLGTMIYSEIAASDRNLGYASALSVILLVIAVATSIIIQLRSRERRAKVAKAVKAGVDV</sequence>
<keyword evidence="6 7" id="KW-0472">Membrane</keyword>
<feature type="transmembrane region" description="Helical" evidence="7">
    <location>
        <begin position="114"/>
        <end position="132"/>
    </location>
</feature>
<evidence type="ECO:0000259" key="8">
    <source>
        <dbReference type="PROSITE" id="PS50928"/>
    </source>
</evidence>
<gene>
    <name evidence="9" type="ORF">IF188_00110</name>
</gene>
<feature type="transmembrane region" description="Helical" evidence="7">
    <location>
        <begin position="81"/>
        <end position="102"/>
    </location>
</feature>
<evidence type="ECO:0000256" key="3">
    <source>
        <dbReference type="ARBA" id="ARBA00022475"/>
    </source>
</evidence>
<dbReference type="PROSITE" id="PS50928">
    <property type="entry name" value="ABC_TM1"/>
    <property type="match status" value="1"/>
</dbReference>
<dbReference type="Pfam" id="PF00528">
    <property type="entry name" value="BPD_transp_1"/>
    <property type="match status" value="1"/>
</dbReference>
<evidence type="ECO:0000313" key="9">
    <source>
        <dbReference type="EMBL" id="MBD3940099.1"/>
    </source>
</evidence>
<feature type="domain" description="ABC transmembrane type-1" evidence="8">
    <location>
        <begin position="77"/>
        <end position="291"/>
    </location>
</feature>
<evidence type="ECO:0000256" key="4">
    <source>
        <dbReference type="ARBA" id="ARBA00022692"/>
    </source>
</evidence>
<dbReference type="PANTHER" id="PTHR30193">
    <property type="entry name" value="ABC TRANSPORTER PERMEASE PROTEIN"/>
    <property type="match status" value="1"/>
</dbReference>
<comment type="subcellular location">
    <subcellularLocation>
        <location evidence="1 7">Cell membrane</location>
        <topology evidence="1 7">Multi-pass membrane protein</topology>
    </subcellularLocation>
</comment>
<evidence type="ECO:0000256" key="7">
    <source>
        <dbReference type="RuleBase" id="RU363032"/>
    </source>
</evidence>
<comment type="similarity">
    <text evidence="7">Belongs to the binding-protein-dependent transport system permease family.</text>
</comment>
<feature type="transmembrane region" description="Helical" evidence="7">
    <location>
        <begin position="165"/>
        <end position="186"/>
    </location>
</feature>
<dbReference type="EMBL" id="JACXZS010000001">
    <property type="protein sequence ID" value="MBD3940099.1"/>
    <property type="molecule type" value="Genomic_DNA"/>
</dbReference>
<comment type="caution">
    <text evidence="9">The sequence shown here is derived from an EMBL/GenBank/DDBJ whole genome shotgun (WGS) entry which is preliminary data.</text>
</comment>
<organism evidence="9 10">
    <name type="scientific">Microbacterium helvum</name>
    <dbReference type="NCBI Taxonomy" id="2773713"/>
    <lineage>
        <taxon>Bacteria</taxon>
        <taxon>Bacillati</taxon>
        <taxon>Actinomycetota</taxon>
        <taxon>Actinomycetes</taxon>
        <taxon>Micrococcales</taxon>
        <taxon>Microbacteriaceae</taxon>
        <taxon>Microbacterium</taxon>
    </lineage>
</organism>
<evidence type="ECO:0000256" key="1">
    <source>
        <dbReference type="ARBA" id="ARBA00004651"/>
    </source>
</evidence>
<feature type="transmembrane region" description="Helical" evidence="7">
    <location>
        <begin position="20"/>
        <end position="46"/>
    </location>
</feature>
<proteinExistence type="inferred from homology"/>
<evidence type="ECO:0000256" key="2">
    <source>
        <dbReference type="ARBA" id="ARBA00022448"/>
    </source>
</evidence>
<keyword evidence="3" id="KW-1003">Cell membrane</keyword>